<reference evidence="3" key="1">
    <citation type="submission" date="2023-11" db="EMBL/GenBank/DDBJ databases">
        <title>Streptococcus anginosus urogential strains.</title>
        <authorList>
            <person name="Appleberry H."/>
            <person name="Garcia-Israel J."/>
            <person name="Wolfe A."/>
            <person name="Putonti C."/>
        </authorList>
    </citation>
    <scope>NUCLEOTIDE SEQUENCE</scope>
    <source>
        <strain evidence="3">UMB1758</strain>
    </source>
</reference>
<dbReference type="RefSeq" id="WP_084740732.1">
    <property type="nucleotide sequence ID" value="NZ_CP117042.1"/>
</dbReference>
<feature type="compositionally biased region" description="Basic and acidic residues" evidence="1">
    <location>
        <begin position="74"/>
        <end position="94"/>
    </location>
</feature>
<sequence length="94" mass="10301">MNKINWTVRLKNKNFWLALVPAIALLLQAGADIFGIKLDFGVTIDKILVFINVLFALLVLIGIVNDPTTAGFSDSERALGYEEPHKTEAGTEGE</sequence>
<organism evidence="3">
    <name type="scientific">Streptococcus anginosus</name>
    <dbReference type="NCBI Taxonomy" id="1328"/>
    <lineage>
        <taxon>Bacteria</taxon>
        <taxon>Bacillati</taxon>
        <taxon>Bacillota</taxon>
        <taxon>Bacilli</taxon>
        <taxon>Lactobacillales</taxon>
        <taxon>Streptococcaceae</taxon>
        <taxon>Streptococcus</taxon>
        <taxon>Streptococcus anginosus group</taxon>
    </lineage>
</organism>
<evidence type="ECO:0000256" key="2">
    <source>
        <dbReference type="SAM" id="Phobius"/>
    </source>
</evidence>
<dbReference type="Pfam" id="PF04531">
    <property type="entry name" value="Phage_holin_1"/>
    <property type="match status" value="1"/>
</dbReference>
<accession>A0AAP6BPG0</accession>
<keyword evidence="2" id="KW-1133">Transmembrane helix</keyword>
<comment type="caution">
    <text evidence="3">The sequence shown here is derived from an EMBL/GenBank/DDBJ whole genome shotgun (WGS) entry which is preliminary data.</text>
</comment>
<name>A0AAP6BPG0_STRAP</name>
<protein>
    <submittedName>
        <fullName evidence="3">Phage holin</fullName>
    </submittedName>
</protein>
<feature type="transmembrane region" description="Helical" evidence="2">
    <location>
        <begin position="47"/>
        <end position="64"/>
    </location>
</feature>
<feature type="region of interest" description="Disordered" evidence="1">
    <location>
        <begin position="68"/>
        <end position="94"/>
    </location>
</feature>
<gene>
    <name evidence="3" type="ORF">SFH28_07000</name>
</gene>
<dbReference type="EMBL" id="JAWWVP010000006">
    <property type="protein sequence ID" value="MDX5040600.1"/>
    <property type="molecule type" value="Genomic_DNA"/>
</dbReference>
<keyword evidence="2" id="KW-0472">Membrane</keyword>
<evidence type="ECO:0000256" key="1">
    <source>
        <dbReference type="SAM" id="MobiDB-lite"/>
    </source>
</evidence>
<dbReference type="AlphaFoldDB" id="A0AAP6BPG0"/>
<keyword evidence="2" id="KW-0812">Transmembrane</keyword>
<evidence type="ECO:0000313" key="3">
    <source>
        <dbReference type="EMBL" id="MDX5040600.1"/>
    </source>
</evidence>
<dbReference type="InterPro" id="IPR006485">
    <property type="entry name" value="Phage-like_holin"/>
</dbReference>
<proteinExistence type="predicted"/>
<dbReference type="NCBIfam" id="TIGR01598">
    <property type="entry name" value="holin_phiLC3"/>
    <property type="match status" value="1"/>
</dbReference>